<proteinExistence type="predicted"/>
<gene>
    <name evidence="1" type="ORF">BpHYR1_047862</name>
</gene>
<protein>
    <submittedName>
        <fullName evidence="1">Uncharacterized protein</fullName>
    </submittedName>
</protein>
<name>A0A3M7PUH9_BRAPC</name>
<keyword evidence="2" id="KW-1185">Reference proteome</keyword>
<dbReference type="AlphaFoldDB" id="A0A3M7PUH9"/>
<sequence length="63" mass="7303">MQKIVQIINASIKTYKMNDFEIRFVNKKIFISQIVKTRISNSFPNKDVIVKSARLADKSTTKI</sequence>
<evidence type="ECO:0000313" key="1">
    <source>
        <dbReference type="EMBL" id="RNA02599.1"/>
    </source>
</evidence>
<evidence type="ECO:0000313" key="2">
    <source>
        <dbReference type="Proteomes" id="UP000276133"/>
    </source>
</evidence>
<dbReference type="EMBL" id="REGN01008820">
    <property type="protein sequence ID" value="RNA02599.1"/>
    <property type="molecule type" value="Genomic_DNA"/>
</dbReference>
<accession>A0A3M7PUH9</accession>
<reference evidence="1 2" key="1">
    <citation type="journal article" date="2018" name="Sci. Rep.">
        <title>Genomic signatures of local adaptation to the degree of environmental predictability in rotifers.</title>
        <authorList>
            <person name="Franch-Gras L."/>
            <person name="Hahn C."/>
            <person name="Garcia-Roger E.M."/>
            <person name="Carmona M.J."/>
            <person name="Serra M."/>
            <person name="Gomez A."/>
        </authorList>
    </citation>
    <scope>NUCLEOTIDE SEQUENCE [LARGE SCALE GENOMIC DNA]</scope>
    <source>
        <strain evidence="1">HYR1</strain>
    </source>
</reference>
<comment type="caution">
    <text evidence="1">The sequence shown here is derived from an EMBL/GenBank/DDBJ whole genome shotgun (WGS) entry which is preliminary data.</text>
</comment>
<organism evidence="1 2">
    <name type="scientific">Brachionus plicatilis</name>
    <name type="common">Marine rotifer</name>
    <name type="synonym">Brachionus muelleri</name>
    <dbReference type="NCBI Taxonomy" id="10195"/>
    <lineage>
        <taxon>Eukaryota</taxon>
        <taxon>Metazoa</taxon>
        <taxon>Spiralia</taxon>
        <taxon>Gnathifera</taxon>
        <taxon>Rotifera</taxon>
        <taxon>Eurotatoria</taxon>
        <taxon>Monogononta</taxon>
        <taxon>Pseudotrocha</taxon>
        <taxon>Ploima</taxon>
        <taxon>Brachionidae</taxon>
        <taxon>Brachionus</taxon>
    </lineage>
</organism>
<dbReference type="Proteomes" id="UP000276133">
    <property type="component" value="Unassembled WGS sequence"/>
</dbReference>